<evidence type="ECO:0000256" key="7">
    <source>
        <dbReference type="ARBA" id="ARBA00023204"/>
    </source>
</evidence>
<dbReference type="Pfam" id="PF23235">
    <property type="entry name" value="WHD_3rd_Lhr"/>
    <property type="match status" value="1"/>
</dbReference>
<evidence type="ECO:0000313" key="12">
    <source>
        <dbReference type="EMBL" id="MFC6005555.1"/>
    </source>
</evidence>
<accession>A0ABW1J913</accession>
<dbReference type="InterPro" id="IPR003593">
    <property type="entry name" value="AAA+_ATPase"/>
</dbReference>
<name>A0ABW1J913_9ACTN</name>
<evidence type="ECO:0000256" key="1">
    <source>
        <dbReference type="ARBA" id="ARBA00022741"/>
    </source>
</evidence>
<evidence type="ECO:0000256" key="3">
    <source>
        <dbReference type="ARBA" id="ARBA00022801"/>
    </source>
</evidence>
<evidence type="ECO:0000313" key="13">
    <source>
        <dbReference type="Proteomes" id="UP001596189"/>
    </source>
</evidence>
<keyword evidence="2" id="KW-0227">DNA damage</keyword>
<dbReference type="Pfam" id="PF00270">
    <property type="entry name" value="DEAD"/>
    <property type="match status" value="1"/>
</dbReference>
<evidence type="ECO:0000256" key="5">
    <source>
        <dbReference type="ARBA" id="ARBA00022840"/>
    </source>
</evidence>
<dbReference type="Pfam" id="PF00271">
    <property type="entry name" value="Helicase_C"/>
    <property type="match status" value="1"/>
</dbReference>
<keyword evidence="3 12" id="KW-0378">Hydrolase</keyword>
<protein>
    <submittedName>
        <fullName evidence="12">ATP-dependent helicase</fullName>
        <ecNumber evidence="12">3.6.4.-</ecNumber>
    </submittedName>
</protein>
<dbReference type="EC" id="3.6.4.-" evidence="12"/>
<sequence>MPDVLDRFSPATREWFRGAFAAPTSAQVGAWDAISTGQHALVVAPTGSGKTLSAFLWALDRLASEPPPAEVLRRCRVLYVSPLKALAVDVERNLRGPLTGIGHAASRLGLPQPQVSVGLRSGDTSAKDRRLFARTPTDVLITTPESLFLLLTSQAREALAGVQTVILDEVHAVAGTKRGAHLALSLERLDALLPEPAQRIGLSATVRPVDEVARFLAGGRPVTVVQPPSEKQFDLRVVVPVPDLGAIGEPTGDLEGPAAGDPARTSIWPHVEERVVDLVADHSSTLVFANSRRLAERLTARLNEVWQERLDAATDSEPSSAPASTTARTPAQLMAQAGASHGAPAVLARAHHGSVSKEQRAIIEEDLKAGRLPAVVATSSLELGIDMGAVDLVVQVESPPSVASGLQRVGRAGHQVGAVSRGVLFPKFRGDLVQTAVVVERMRAGAIEALRVPANPLDVLAQQVVAMCAMDDWSVDDLAALVGRAAPFGTLTRHVLEAVLDMLAGRYPSEEFAELRPRLVWDRHADLLTGRPGAQRLAVTSGGTIPDRGLFGVFLASGDGPGRRVGELDEEMVYESRVSDVFTLGSSSWRIEDITHDRVLVTPAPGQPGKLPFWHGDSLGRPAELGRAVGAFVREVGALAPDAARERVRRAGLDDWATDNLLAYLEEQREACGHLPDDRTIVVERFRDELGDWRVVVHSPFGAQVHAPWALAVSARMRERFGVDVQAMHGDDGLVLRLPDVELDDGPAIDVASLVTFDPDDVHDLITEQIGGSALFASRFRECAGRALLLPRRRPGQRQPLWQQRQRSAQLLEVASGYADFPIVLETVRECLQDVFDVPGLADLMRDITARRVQVVEIESTQPSPFARSLMFGYVAQFLYEGDSPLAERRAAALALDPTLLSELLGRGEGAALRDLLDPAAVERTERELQHLLPERAARHGEDVADLLRVLGPLSTAEVAARAGPADEAEVTQWLESLEASRRVIRVRIAGDQRWAVVEDAGRLRDALGAPLPVGIAEVFLAPVADPLGELVSRFARTHTPFTIAEVAERFGLGPAVAGAATARLVGNGRLVEGELRPSGQGLELCDAEVLRTLRRRSLAALRQQVEPVPARDLARFLPQWQGLAGRHGRGVAGLLRAIEQLDGAVLPASAIETLVLPHRVAGYGPALLDELTSSGEVLWCGHGALPGDDGWVSLHLADGAPLTLPAPAELELNSTHEAVLDALSSGGAFFFRSLSDTVGSTDDAGLAVALWELVWSARVTGDTVAPLRARLSGGRTAHRPARVGPRRSRYATSRGSVSGPAAVTGRPSIPGRAAMPSRTGPPGTAGRWSLLPPVDLEPTARAAALAETLLDRHGVLTRGAVTAEGAPGGFAAVYRVLSAFEDAGRVRRGYYVDGLGAAQFATTGPVDRLRALEAGPAQTLVIAAADPANPYGAALPWPERTASGEAPAGSAAQHRPGRKAGALVVLHDGDLVLYVERGGRTLLSFTEDEQHLSAAADALALAVREGALGKLTVERADGAGLLGSGHPMVAALEAAGFHATPRGLRLRR</sequence>
<reference evidence="13" key="1">
    <citation type="journal article" date="2019" name="Int. J. Syst. Evol. Microbiol.">
        <title>The Global Catalogue of Microorganisms (GCM) 10K type strain sequencing project: providing services to taxonomists for standard genome sequencing and annotation.</title>
        <authorList>
            <consortium name="The Broad Institute Genomics Platform"/>
            <consortium name="The Broad Institute Genome Sequencing Center for Infectious Disease"/>
            <person name="Wu L."/>
            <person name="Ma J."/>
        </authorList>
    </citation>
    <scope>NUCLEOTIDE SEQUENCE [LARGE SCALE GENOMIC DNA]</scope>
    <source>
        <strain evidence="13">KACC 14249</strain>
    </source>
</reference>
<keyword evidence="6" id="KW-0238">DNA-binding</keyword>
<evidence type="ECO:0000256" key="9">
    <source>
        <dbReference type="SAM" id="MobiDB-lite"/>
    </source>
</evidence>
<dbReference type="InterPro" id="IPR055368">
    <property type="entry name" value="WH3_Lhr"/>
</dbReference>
<dbReference type="InterPro" id="IPR055367">
    <property type="entry name" value="WH4_Lhr"/>
</dbReference>
<dbReference type="GO" id="GO:0016787">
    <property type="term" value="F:hydrolase activity"/>
    <property type="evidence" value="ECO:0007669"/>
    <property type="project" value="UniProtKB-KW"/>
</dbReference>
<dbReference type="InterPro" id="IPR011545">
    <property type="entry name" value="DEAD/DEAH_box_helicase_dom"/>
</dbReference>
<feature type="region of interest" description="Disordered" evidence="9">
    <location>
        <begin position="1274"/>
        <end position="1327"/>
    </location>
</feature>
<proteinExistence type="predicted"/>
<evidence type="ECO:0000256" key="8">
    <source>
        <dbReference type="ARBA" id="ARBA00023235"/>
    </source>
</evidence>
<dbReference type="Proteomes" id="UP001596189">
    <property type="component" value="Unassembled WGS sequence"/>
</dbReference>
<keyword evidence="13" id="KW-1185">Reference proteome</keyword>
<comment type="caution">
    <text evidence="12">The sequence shown here is derived from an EMBL/GenBank/DDBJ whole genome shotgun (WGS) entry which is preliminary data.</text>
</comment>
<keyword evidence="4 12" id="KW-0347">Helicase</keyword>
<dbReference type="PANTHER" id="PTHR47962:SF5">
    <property type="entry name" value="ATP-DEPENDENT HELICASE LHR-RELATED"/>
    <property type="match status" value="1"/>
</dbReference>
<keyword evidence="5" id="KW-0067">ATP-binding</keyword>
<evidence type="ECO:0000256" key="6">
    <source>
        <dbReference type="ARBA" id="ARBA00023125"/>
    </source>
</evidence>
<evidence type="ECO:0000259" key="10">
    <source>
        <dbReference type="PROSITE" id="PS51192"/>
    </source>
</evidence>
<dbReference type="CDD" id="cd18796">
    <property type="entry name" value="SF2_C_LHR"/>
    <property type="match status" value="1"/>
</dbReference>
<feature type="domain" description="Helicase C-terminal" evidence="11">
    <location>
        <begin position="270"/>
        <end position="465"/>
    </location>
</feature>
<dbReference type="PROSITE" id="PS51192">
    <property type="entry name" value="HELICASE_ATP_BIND_1"/>
    <property type="match status" value="1"/>
</dbReference>
<dbReference type="Pfam" id="PF23236">
    <property type="entry name" value="WHD_2nd_Lhr"/>
    <property type="match status" value="1"/>
</dbReference>
<feature type="compositionally biased region" description="Basic residues" evidence="9">
    <location>
        <begin position="1277"/>
        <end position="1290"/>
    </location>
</feature>
<dbReference type="NCBIfam" id="NF007284">
    <property type="entry name" value="PRK09751.1"/>
    <property type="match status" value="1"/>
</dbReference>
<feature type="domain" description="Helicase ATP-binding" evidence="10">
    <location>
        <begin position="31"/>
        <end position="224"/>
    </location>
</feature>
<keyword evidence="7" id="KW-0234">DNA repair</keyword>
<dbReference type="SMART" id="SM00382">
    <property type="entry name" value="AAA"/>
    <property type="match status" value="1"/>
</dbReference>
<dbReference type="InterPro" id="IPR001650">
    <property type="entry name" value="Helicase_C-like"/>
</dbReference>
<dbReference type="SMART" id="SM00487">
    <property type="entry name" value="DEXDc"/>
    <property type="match status" value="1"/>
</dbReference>
<dbReference type="SMART" id="SM00490">
    <property type="entry name" value="HELICc"/>
    <property type="match status" value="1"/>
</dbReference>
<dbReference type="Pfam" id="PF08494">
    <property type="entry name" value="DEAD_assoc"/>
    <property type="match status" value="1"/>
</dbReference>
<dbReference type="InterPro" id="IPR052511">
    <property type="entry name" value="ATP-dep_Helicase"/>
</dbReference>
<keyword evidence="8" id="KW-0413">Isomerase</keyword>
<dbReference type="PANTHER" id="PTHR47962">
    <property type="entry name" value="ATP-DEPENDENT HELICASE LHR-RELATED-RELATED"/>
    <property type="match status" value="1"/>
</dbReference>
<dbReference type="InterPro" id="IPR045628">
    <property type="entry name" value="Lhr_WH_dom"/>
</dbReference>
<dbReference type="RefSeq" id="WP_345716443.1">
    <property type="nucleotide sequence ID" value="NZ_BAABFP010000005.1"/>
</dbReference>
<dbReference type="Pfam" id="PF19306">
    <property type="entry name" value="WHD_Lhr"/>
    <property type="match status" value="1"/>
</dbReference>
<dbReference type="GO" id="GO:0004386">
    <property type="term" value="F:helicase activity"/>
    <property type="evidence" value="ECO:0007669"/>
    <property type="project" value="UniProtKB-KW"/>
</dbReference>
<evidence type="ECO:0000259" key="11">
    <source>
        <dbReference type="PROSITE" id="PS51194"/>
    </source>
</evidence>
<dbReference type="EMBL" id="JBHSRD010000002">
    <property type="protein sequence ID" value="MFC6005555.1"/>
    <property type="molecule type" value="Genomic_DNA"/>
</dbReference>
<dbReference type="SUPFAM" id="SSF52540">
    <property type="entry name" value="P-loop containing nucleoside triphosphate hydrolases"/>
    <property type="match status" value="1"/>
</dbReference>
<dbReference type="InterPro" id="IPR014001">
    <property type="entry name" value="Helicase_ATP-bd"/>
</dbReference>
<dbReference type="PROSITE" id="PS51194">
    <property type="entry name" value="HELICASE_CTER"/>
    <property type="match status" value="1"/>
</dbReference>
<evidence type="ECO:0000256" key="4">
    <source>
        <dbReference type="ARBA" id="ARBA00022806"/>
    </source>
</evidence>
<dbReference type="InterPro" id="IPR027417">
    <property type="entry name" value="P-loop_NTPase"/>
</dbReference>
<organism evidence="12 13">
    <name type="scientific">Angustibacter luteus</name>
    <dbReference type="NCBI Taxonomy" id="658456"/>
    <lineage>
        <taxon>Bacteria</taxon>
        <taxon>Bacillati</taxon>
        <taxon>Actinomycetota</taxon>
        <taxon>Actinomycetes</taxon>
        <taxon>Kineosporiales</taxon>
        <taxon>Kineosporiaceae</taxon>
    </lineage>
</organism>
<dbReference type="Gene3D" id="3.40.50.300">
    <property type="entry name" value="P-loop containing nucleotide triphosphate hydrolases"/>
    <property type="match status" value="2"/>
</dbReference>
<dbReference type="Pfam" id="PF23234">
    <property type="entry name" value="WHD_4th_Lhr"/>
    <property type="match status" value="1"/>
</dbReference>
<dbReference type="InterPro" id="IPR013701">
    <property type="entry name" value="Lhr-like_DEAD/DEAH_assoc"/>
</dbReference>
<evidence type="ECO:0000256" key="2">
    <source>
        <dbReference type="ARBA" id="ARBA00022763"/>
    </source>
</evidence>
<gene>
    <name evidence="12" type="ORF">ACFQDO_00290</name>
</gene>
<dbReference type="InterPro" id="IPR055369">
    <property type="entry name" value="WH2_Lhr"/>
</dbReference>
<keyword evidence="1" id="KW-0547">Nucleotide-binding</keyword>